<organism evidence="18 19">
    <name type="scientific">Jiella endophytica</name>
    <dbReference type="NCBI Taxonomy" id="2558362"/>
    <lineage>
        <taxon>Bacteria</taxon>
        <taxon>Pseudomonadati</taxon>
        <taxon>Pseudomonadota</taxon>
        <taxon>Alphaproteobacteria</taxon>
        <taxon>Hyphomicrobiales</taxon>
        <taxon>Aurantimonadaceae</taxon>
        <taxon>Jiella</taxon>
    </lineage>
</organism>
<keyword evidence="7 15" id="KW-0375">Hydrogen ion transport</keyword>
<reference evidence="18 19" key="1">
    <citation type="submission" date="2019-03" db="EMBL/GenBank/DDBJ databases">
        <title>Jiella endophytica sp. nov., a novel endophytic bacterium isolated from root of Ficus microcarpa Linn. f.</title>
        <authorList>
            <person name="Tuo L."/>
        </authorList>
    </citation>
    <scope>NUCLEOTIDE SEQUENCE [LARGE SCALE GENOMIC DNA]</scope>
    <source>
        <strain evidence="18 19">CBS5Q-3</strain>
    </source>
</reference>
<evidence type="ECO:0000256" key="16">
    <source>
        <dbReference type="RuleBase" id="RU003848"/>
    </source>
</evidence>
<evidence type="ECO:0000256" key="3">
    <source>
        <dbReference type="ARBA" id="ARBA00022448"/>
    </source>
</evidence>
<protein>
    <recommendedName>
        <fullName evidence="15">ATP synthase subunit b</fullName>
    </recommendedName>
    <alternativeName>
        <fullName evidence="15">ATP synthase F(0) sector subunit b</fullName>
    </alternativeName>
    <alternativeName>
        <fullName evidence="15">ATPase subunit I</fullName>
    </alternativeName>
    <alternativeName>
        <fullName evidence="15">F-type ATPase subunit b</fullName>
        <shortName evidence="15">F-ATPase subunit b</shortName>
    </alternativeName>
</protein>
<dbReference type="Proteomes" id="UP000298179">
    <property type="component" value="Unassembled WGS sequence"/>
</dbReference>
<evidence type="ECO:0000256" key="6">
    <source>
        <dbReference type="ARBA" id="ARBA00022692"/>
    </source>
</evidence>
<feature type="coiled-coil region" evidence="17">
    <location>
        <begin position="28"/>
        <end position="105"/>
    </location>
</feature>
<evidence type="ECO:0000256" key="13">
    <source>
        <dbReference type="ARBA" id="ARBA00025614"/>
    </source>
</evidence>
<evidence type="ECO:0000313" key="19">
    <source>
        <dbReference type="Proteomes" id="UP000298179"/>
    </source>
</evidence>
<evidence type="ECO:0000256" key="4">
    <source>
        <dbReference type="ARBA" id="ARBA00022475"/>
    </source>
</evidence>
<dbReference type="InterPro" id="IPR050059">
    <property type="entry name" value="ATP_synthase_B_chain"/>
</dbReference>
<keyword evidence="5 15" id="KW-0138">CF(0)</keyword>
<comment type="caution">
    <text evidence="18">The sequence shown here is derived from an EMBL/GenBank/DDBJ whole genome shotgun (WGS) entry which is preliminary data.</text>
</comment>
<keyword evidence="6 15" id="KW-0812">Transmembrane</keyword>
<gene>
    <name evidence="15" type="primary">atpF</name>
    <name evidence="18" type="ORF">E3C22_23685</name>
</gene>
<dbReference type="Pfam" id="PF00430">
    <property type="entry name" value="ATP-synt_B"/>
    <property type="match status" value="1"/>
</dbReference>
<evidence type="ECO:0000256" key="9">
    <source>
        <dbReference type="ARBA" id="ARBA00023065"/>
    </source>
</evidence>
<keyword evidence="11 15" id="KW-0066">ATP synthesis</keyword>
<evidence type="ECO:0000256" key="12">
    <source>
        <dbReference type="ARBA" id="ARBA00025198"/>
    </source>
</evidence>
<keyword evidence="17" id="KW-0175">Coiled coil</keyword>
<dbReference type="HAMAP" id="MF_01398">
    <property type="entry name" value="ATP_synth_b_bprime"/>
    <property type="match status" value="1"/>
</dbReference>
<evidence type="ECO:0000256" key="14">
    <source>
        <dbReference type="ARBA" id="ARBA00025830"/>
    </source>
</evidence>
<feature type="transmembrane region" description="Helical" evidence="15">
    <location>
        <begin position="6"/>
        <end position="23"/>
    </location>
</feature>
<comment type="subcellular location">
    <subcellularLocation>
        <location evidence="1">Cell inner membrane</location>
        <topology evidence="1">Single-pass membrane protein</topology>
    </subcellularLocation>
    <subcellularLocation>
        <location evidence="15">Cell membrane</location>
        <topology evidence="15">Single-pass membrane protein</topology>
    </subcellularLocation>
</comment>
<keyword evidence="8 15" id="KW-1133">Transmembrane helix</keyword>
<comment type="subunit">
    <text evidence="14 15">F-type ATPases have 2 components, F(1) - the catalytic core - and F(0) - the membrane proton channel. F(1) has five subunits: alpha(3), beta(3), gamma(1), delta(1), epsilon(1). F(0) has three main subunits: a(1), b(2) and c(10-14). The alpha and beta chains form an alternating ring which encloses part of the gamma chain. F(1) is attached to F(0) by a central stalk formed by the gamma and epsilon chains, while a peripheral stalk is formed by the delta and b chains.</text>
</comment>
<keyword evidence="10 15" id="KW-0472">Membrane</keyword>
<dbReference type="InterPro" id="IPR002146">
    <property type="entry name" value="ATP_synth_b/b'su_bac/chlpt"/>
</dbReference>
<evidence type="ECO:0000256" key="5">
    <source>
        <dbReference type="ARBA" id="ARBA00022547"/>
    </source>
</evidence>
<dbReference type="NCBIfam" id="NF006611">
    <property type="entry name" value="PRK09173.1"/>
    <property type="match status" value="1"/>
</dbReference>
<comment type="function">
    <text evidence="13">Component of the F(0) channel, it forms part of the peripheral stalk, linking F(1) to F(0). The b'-subunit is a diverged and duplicated form of b found in plants and photosynthetic bacteria.</text>
</comment>
<keyword evidence="3 15" id="KW-0813">Transport</keyword>
<evidence type="ECO:0000313" key="18">
    <source>
        <dbReference type="EMBL" id="TFF17663.1"/>
    </source>
</evidence>
<dbReference type="AlphaFoldDB" id="A0A4Y8R9F7"/>
<comment type="function">
    <text evidence="12 15">F(1)F(0) ATP synthase produces ATP from ADP in the presence of a proton or sodium gradient. F-type ATPases consist of two structural domains, F(1) containing the extramembraneous catalytic core and F(0) containing the membrane proton channel, linked together by a central stalk and a peripheral stalk. During catalysis, ATP synthesis in the catalytic domain of F(1) is coupled via a rotary mechanism of the central stalk subunits to proton translocation.</text>
</comment>
<name>A0A4Y8R9F7_9HYPH</name>
<evidence type="ECO:0000256" key="1">
    <source>
        <dbReference type="ARBA" id="ARBA00004377"/>
    </source>
</evidence>
<keyword evidence="19" id="KW-1185">Reference proteome</keyword>
<dbReference type="GO" id="GO:0005886">
    <property type="term" value="C:plasma membrane"/>
    <property type="evidence" value="ECO:0007669"/>
    <property type="project" value="UniProtKB-SubCell"/>
</dbReference>
<evidence type="ECO:0000256" key="17">
    <source>
        <dbReference type="SAM" id="Coils"/>
    </source>
</evidence>
<dbReference type="PANTHER" id="PTHR33445:SF1">
    <property type="entry name" value="ATP SYNTHASE SUBUNIT B"/>
    <property type="match status" value="1"/>
</dbReference>
<keyword evidence="9 15" id="KW-0406">Ion transport</keyword>
<accession>A0A4Y8R9F7</accession>
<proteinExistence type="inferred from homology"/>
<dbReference type="EMBL" id="SOZD01000016">
    <property type="protein sequence ID" value="TFF17663.1"/>
    <property type="molecule type" value="Genomic_DNA"/>
</dbReference>
<dbReference type="CDD" id="cd06503">
    <property type="entry name" value="ATP-synt_Fo_b"/>
    <property type="match status" value="1"/>
</dbReference>
<evidence type="ECO:0000256" key="7">
    <source>
        <dbReference type="ARBA" id="ARBA00022781"/>
    </source>
</evidence>
<dbReference type="GO" id="GO:0046933">
    <property type="term" value="F:proton-transporting ATP synthase activity, rotational mechanism"/>
    <property type="evidence" value="ECO:0007669"/>
    <property type="project" value="UniProtKB-UniRule"/>
</dbReference>
<evidence type="ECO:0000256" key="11">
    <source>
        <dbReference type="ARBA" id="ARBA00023310"/>
    </source>
</evidence>
<dbReference type="PANTHER" id="PTHR33445">
    <property type="entry name" value="ATP SYNTHASE SUBUNIT B', CHLOROPLASTIC"/>
    <property type="match status" value="1"/>
</dbReference>
<evidence type="ECO:0000256" key="2">
    <source>
        <dbReference type="ARBA" id="ARBA00005513"/>
    </source>
</evidence>
<evidence type="ECO:0000256" key="10">
    <source>
        <dbReference type="ARBA" id="ARBA00023136"/>
    </source>
</evidence>
<dbReference type="GO" id="GO:0046961">
    <property type="term" value="F:proton-transporting ATPase activity, rotational mechanism"/>
    <property type="evidence" value="ECO:0007669"/>
    <property type="project" value="TreeGrafter"/>
</dbReference>
<evidence type="ECO:0000256" key="8">
    <source>
        <dbReference type="ARBA" id="ARBA00022989"/>
    </source>
</evidence>
<sequence length="159" mass="17956">MDNTFWALVGLVLFFVVVFYVKAPTKVGKNLDDRADRIRKEIEEARELKEEAKQQLAEYQRRRREAEQEAKDIIAAAKREAEAMLKEARQRNEDYVERRTAMAEAKIAQAESDAIAEVRASAINIAVEASAKIIADRNSGGSSGQFIDTSIAEVRKRLN</sequence>
<dbReference type="OrthoDB" id="8479836at2"/>
<comment type="similarity">
    <text evidence="2 15 16">Belongs to the ATPase B chain family.</text>
</comment>
<keyword evidence="4 15" id="KW-1003">Cell membrane</keyword>
<dbReference type="RefSeq" id="WP_134764364.1">
    <property type="nucleotide sequence ID" value="NZ_SOZD01000016.1"/>
</dbReference>
<dbReference type="GO" id="GO:0045259">
    <property type="term" value="C:proton-transporting ATP synthase complex"/>
    <property type="evidence" value="ECO:0007669"/>
    <property type="project" value="UniProtKB-KW"/>
</dbReference>
<evidence type="ECO:0000256" key="15">
    <source>
        <dbReference type="HAMAP-Rule" id="MF_01398"/>
    </source>
</evidence>